<dbReference type="RefSeq" id="WP_258843581.1">
    <property type="nucleotide sequence ID" value="NZ_JANUGX010000001.1"/>
</dbReference>
<dbReference type="InterPro" id="IPR036736">
    <property type="entry name" value="ACP-like_sf"/>
</dbReference>
<dbReference type="InterPro" id="IPR009081">
    <property type="entry name" value="PP-bd_ACP"/>
</dbReference>
<dbReference type="Gene3D" id="1.10.1200.10">
    <property type="entry name" value="ACP-like"/>
    <property type="match status" value="1"/>
</dbReference>
<accession>A0ABT2A0P0</accession>
<feature type="domain" description="Carrier" evidence="1">
    <location>
        <begin position="7"/>
        <end position="85"/>
    </location>
</feature>
<dbReference type="EMBL" id="JANUGX010000001">
    <property type="protein sequence ID" value="MCS0587748.1"/>
    <property type="molecule type" value="Genomic_DNA"/>
</dbReference>
<organism evidence="2 3">
    <name type="scientific">Massilia norwichensis</name>
    <dbReference type="NCBI Taxonomy" id="1442366"/>
    <lineage>
        <taxon>Bacteria</taxon>
        <taxon>Pseudomonadati</taxon>
        <taxon>Pseudomonadota</taxon>
        <taxon>Betaproteobacteria</taxon>
        <taxon>Burkholderiales</taxon>
        <taxon>Oxalobacteraceae</taxon>
        <taxon>Telluria group</taxon>
        <taxon>Massilia</taxon>
    </lineage>
</organism>
<reference evidence="2 3" key="1">
    <citation type="submission" date="2022-08" db="EMBL/GenBank/DDBJ databases">
        <title>Reclassification of Massilia species as members of the genera Telluria, Duganella, Pseudoduganella, Mokoshia gen. nov. and Zemynaea gen. nov. using orthogonal and non-orthogonal genome-based approaches.</title>
        <authorList>
            <person name="Bowman J.P."/>
        </authorList>
    </citation>
    <scope>NUCLEOTIDE SEQUENCE [LARGE SCALE GENOMIC DNA]</scope>
    <source>
        <strain evidence="2 3">LMG 28164</strain>
    </source>
</reference>
<name>A0ABT2A0P0_9BURK</name>
<gene>
    <name evidence="2" type="ORF">NX782_00850</name>
</gene>
<evidence type="ECO:0000259" key="1">
    <source>
        <dbReference type="PROSITE" id="PS50075"/>
    </source>
</evidence>
<dbReference type="NCBIfam" id="NF003757">
    <property type="entry name" value="PRK05350.1"/>
    <property type="match status" value="1"/>
</dbReference>
<comment type="caution">
    <text evidence="2">The sequence shown here is derived from an EMBL/GenBank/DDBJ whole genome shotgun (WGS) entry which is preliminary data.</text>
</comment>
<dbReference type="PROSITE" id="PS50075">
    <property type="entry name" value="CARRIER"/>
    <property type="match status" value="1"/>
</dbReference>
<evidence type="ECO:0000313" key="3">
    <source>
        <dbReference type="Proteomes" id="UP001205560"/>
    </source>
</evidence>
<protein>
    <submittedName>
        <fullName evidence="2">Acyl carrier protein</fullName>
    </submittedName>
</protein>
<dbReference type="SUPFAM" id="SSF47336">
    <property type="entry name" value="ACP-like"/>
    <property type="match status" value="1"/>
</dbReference>
<keyword evidence="3" id="KW-1185">Reference proteome</keyword>
<dbReference type="Proteomes" id="UP001205560">
    <property type="component" value="Unassembled WGS sequence"/>
</dbReference>
<proteinExistence type="predicted"/>
<sequence>MVALNEMNRDQLFGWVADLLAEMFELDRAELTPASNLYTDLDIDSIDAVDLAVHLKQLTGKRLRPEVFKTIRTIDDVVNALVALGDETGADAQAEPQAA</sequence>
<evidence type="ECO:0000313" key="2">
    <source>
        <dbReference type="EMBL" id="MCS0587748.1"/>
    </source>
</evidence>
<dbReference type="Pfam" id="PF00550">
    <property type="entry name" value="PP-binding"/>
    <property type="match status" value="1"/>
</dbReference>